<evidence type="ECO:0000259" key="1">
    <source>
        <dbReference type="Pfam" id="PF13577"/>
    </source>
</evidence>
<reference evidence="3" key="1">
    <citation type="journal article" date="2019" name="Int. J. Syst. Evol. Microbiol.">
        <title>The Global Catalogue of Microorganisms (GCM) 10K type strain sequencing project: providing services to taxonomists for standard genome sequencing and annotation.</title>
        <authorList>
            <consortium name="The Broad Institute Genomics Platform"/>
            <consortium name="The Broad Institute Genome Sequencing Center for Infectious Disease"/>
            <person name="Wu L."/>
            <person name="Ma J."/>
        </authorList>
    </citation>
    <scope>NUCLEOTIDE SEQUENCE [LARGE SCALE GENOMIC DNA]</scope>
    <source>
        <strain evidence="3">CGMCC 4.7144</strain>
    </source>
</reference>
<accession>A0ABW1H0X7</accession>
<comment type="caution">
    <text evidence="2">The sequence shown here is derived from an EMBL/GenBank/DDBJ whole genome shotgun (WGS) entry which is preliminary data.</text>
</comment>
<gene>
    <name evidence="2" type="ORF">ACFQGL_08235</name>
</gene>
<dbReference type="Gene3D" id="3.10.450.50">
    <property type="match status" value="1"/>
</dbReference>
<dbReference type="Proteomes" id="UP001596226">
    <property type="component" value="Unassembled WGS sequence"/>
</dbReference>
<dbReference type="InterPro" id="IPR037401">
    <property type="entry name" value="SnoaL-like"/>
</dbReference>
<dbReference type="RefSeq" id="WP_377507834.1">
    <property type="nucleotide sequence ID" value="NZ_JBHSQS010000004.1"/>
</dbReference>
<protein>
    <submittedName>
        <fullName evidence="2">Nuclear transport factor 2 family protein</fullName>
    </submittedName>
</protein>
<dbReference type="InterPro" id="IPR032710">
    <property type="entry name" value="NTF2-like_dom_sf"/>
</dbReference>
<dbReference type="EMBL" id="JBHSQS010000004">
    <property type="protein sequence ID" value="MFC5923329.1"/>
    <property type="molecule type" value="Genomic_DNA"/>
</dbReference>
<dbReference type="Pfam" id="PF13577">
    <property type="entry name" value="SnoaL_4"/>
    <property type="match status" value="1"/>
</dbReference>
<keyword evidence="3" id="KW-1185">Reference proteome</keyword>
<proteinExistence type="predicted"/>
<feature type="domain" description="SnoaL-like" evidence="1">
    <location>
        <begin position="6"/>
        <end position="144"/>
    </location>
</feature>
<evidence type="ECO:0000313" key="3">
    <source>
        <dbReference type="Proteomes" id="UP001596226"/>
    </source>
</evidence>
<name>A0ABW1H0X7_9ACTN</name>
<organism evidence="2 3">
    <name type="scientific">Micromonospora vulcania</name>
    <dbReference type="NCBI Taxonomy" id="1441873"/>
    <lineage>
        <taxon>Bacteria</taxon>
        <taxon>Bacillati</taxon>
        <taxon>Actinomycetota</taxon>
        <taxon>Actinomycetes</taxon>
        <taxon>Micromonosporales</taxon>
        <taxon>Micromonosporaceae</taxon>
        <taxon>Micromonospora</taxon>
    </lineage>
</organism>
<evidence type="ECO:0000313" key="2">
    <source>
        <dbReference type="EMBL" id="MFC5923329.1"/>
    </source>
</evidence>
<sequence>MNDLERLTIIEDLRRVMARYVYSADHHRFEDLGALFTPDGTFTPYKPDGSMWMRMEGREGIAKSIGGRNMPGDVLIHHIFSDEIDVESETTARGTWAMEDLVSRVEREGMADGPDGPLPKGMHGFGHYHAKFVKVDGSWYISELTQTRLRLDFTY</sequence>
<dbReference type="SUPFAM" id="SSF54427">
    <property type="entry name" value="NTF2-like"/>
    <property type="match status" value="1"/>
</dbReference>